<evidence type="ECO:0000313" key="3">
    <source>
        <dbReference type="EMBL" id="CUP68936.1"/>
    </source>
</evidence>
<dbReference type="PROSITE" id="PS50943">
    <property type="entry name" value="HTH_CROC1"/>
    <property type="match status" value="1"/>
</dbReference>
<dbReference type="SUPFAM" id="SSF47413">
    <property type="entry name" value="lambda repressor-like DNA-binding domains"/>
    <property type="match status" value="1"/>
</dbReference>
<dbReference type="OrthoDB" id="1726456at2"/>
<feature type="domain" description="HTH cro/C1-type" evidence="2">
    <location>
        <begin position="8"/>
        <end position="62"/>
    </location>
</feature>
<dbReference type="AlphaFoldDB" id="A0A174QAY0"/>
<evidence type="ECO:0000256" key="1">
    <source>
        <dbReference type="ARBA" id="ARBA00023125"/>
    </source>
</evidence>
<keyword evidence="1" id="KW-0238">DNA-binding</keyword>
<dbReference type="GO" id="GO:0003677">
    <property type="term" value="F:DNA binding"/>
    <property type="evidence" value="ECO:0007669"/>
    <property type="project" value="UniProtKB-KW"/>
</dbReference>
<dbReference type="InterPro" id="IPR010982">
    <property type="entry name" value="Lambda_DNA-bd_dom_sf"/>
</dbReference>
<dbReference type="EMBL" id="CZBE01000009">
    <property type="protein sequence ID" value="CUP68936.1"/>
    <property type="molecule type" value="Genomic_DNA"/>
</dbReference>
<dbReference type="Gene3D" id="1.10.260.40">
    <property type="entry name" value="lambda repressor-like DNA-binding domains"/>
    <property type="match status" value="1"/>
</dbReference>
<dbReference type="PANTHER" id="PTHR46797:SF1">
    <property type="entry name" value="METHYLPHOSPHONATE SYNTHASE"/>
    <property type="match status" value="1"/>
</dbReference>
<name>A0A174QAY0_9FIRM</name>
<protein>
    <submittedName>
        <fullName evidence="3">Predicted transcriptional regulator</fullName>
    </submittedName>
</protein>
<proteinExistence type="predicted"/>
<dbReference type="Proteomes" id="UP000095765">
    <property type="component" value="Unassembled WGS sequence"/>
</dbReference>
<accession>A0A174QAY0</accession>
<dbReference type="SMART" id="SM00530">
    <property type="entry name" value="HTH_XRE"/>
    <property type="match status" value="1"/>
</dbReference>
<reference evidence="3 4" key="1">
    <citation type="submission" date="2015-09" db="EMBL/GenBank/DDBJ databases">
        <authorList>
            <consortium name="Pathogen Informatics"/>
        </authorList>
    </citation>
    <scope>NUCLEOTIDE SEQUENCE [LARGE SCALE GENOMIC DNA]</scope>
    <source>
        <strain evidence="3 4">2789STDY5834939</strain>
    </source>
</reference>
<dbReference type="GO" id="GO:0005829">
    <property type="term" value="C:cytosol"/>
    <property type="evidence" value="ECO:0007669"/>
    <property type="project" value="TreeGrafter"/>
</dbReference>
<dbReference type="InterPro" id="IPR001387">
    <property type="entry name" value="Cro/C1-type_HTH"/>
</dbReference>
<dbReference type="RefSeq" id="WP_055244955.1">
    <property type="nucleotide sequence ID" value="NZ_CABIWA010000017.1"/>
</dbReference>
<gene>
    <name evidence="3" type="ORF">ERS852551_01616</name>
</gene>
<dbReference type="Pfam" id="PF12844">
    <property type="entry name" value="HTH_19"/>
    <property type="match status" value="1"/>
</dbReference>
<dbReference type="GO" id="GO:0003700">
    <property type="term" value="F:DNA-binding transcription factor activity"/>
    <property type="evidence" value="ECO:0007669"/>
    <property type="project" value="TreeGrafter"/>
</dbReference>
<sequence>MHEIGNRIRLLRKAENLTQKDFSKRLLISQSYLSGLENGNEVPTSKLLKLICLEFGVNESWLVNNSGEMYDEVYENDKSALVDVSNSALLKLLTLLSTKSNVEYGLYANTAEQLALAMGNGRFLDEDSKLRYLELFQNFMMDFARMLYVVVNIGNSDELEKHKQGIRDDIEKLLSLIDTMNIIQK</sequence>
<evidence type="ECO:0000259" key="2">
    <source>
        <dbReference type="PROSITE" id="PS50943"/>
    </source>
</evidence>
<organism evidence="3 4">
    <name type="scientific">Anaerotruncus colihominis</name>
    <dbReference type="NCBI Taxonomy" id="169435"/>
    <lineage>
        <taxon>Bacteria</taxon>
        <taxon>Bacillati</taxon>
        <taxon>Bacillota</taxon>
        <taxon>Clostridia</taxon>
        <taxon>Eubacteriales</taxon>
        <taxon>Oscillospiraceae</taxon>
        <taxon>Anaerotruncus</taxon>
    </lineage>
</organism>
<dbReference type="InterPro" id="IPR050807">
    <property type="entry name" value="TransReg_Diox_bact_type"/>
</dbReference>
<dbReference type="PANTHER" id="PTHR46797">
    <property type="entry name" value="HTH-TYPE TRANSCRIPTIONAL REGULATOR"/>
    <property type="match status" value="1"/>
</dbReference>
<dbReference type="CDD" id="cd00093">
    <property type="entry name" value="HTH_XRE"/>
    <property type="match status" value="1"/>
</dbReference>
<evidence type="ECO:0000313" key="4">
    <source>
        <dbReference type="Proteomes" id="UP000095765"/>
    </source>
</evidence>